<name>A0ABT6HHR8_9ACTN</name>
<organism evidence="1 2">
    <name type="scientific">Streptomyces chengmaiensis</name>
    <dbReference type="NCBI Taxonomy" id="3040919"/>
    <lineage>
        <taxon>Bacteria</taxon>
        <taxon>Bacillati</taxon>
        <taxon>Actinomycetota</taxon>
        <taxon>Actinomycetes</taxon>
        <taxon>Kitasatosporales</taxon>
        <taxon>Streptomycetaceae</taxon>
        <taxon>Streptomyces</taxon>
    </lineage>
</organism>
<proteinExistence type="predicted"/>
<keyword evidence="2" id="KW-1185">Reference proteome</keyword>
<dbReference type="EMBL" id="JARWBG010000004">
    <property type="protein sequence ID" value="MDH2388301.1"/>
    <property type="molecule type" value="Genomic_DNA"/>
</dbReference>
<accession>A0ABT6HHR8</accession>
<dbReference type="Proteomes" id="UP001223144">
    <property type="component" value="Unassembled WGS sequence"/>
</dbReference>
<sequence>MNPEDTPPLLRLDRALDCLAITFRGMTARSDETQCDCHWGSEEELARLKVPDVELDPDLLHRTWSAPDWNDHGAVLRRILPQFARALVTGLVEPMFGMAEVGHAFARGSWREWPARQTVTVWEFLHAWWAHSLTQPKPAVPVHELLALCAEASGTLRPWLSAWEALDHRTADRHLADAAAHWEYELLGDRLPWDAWDNADALRTELSAWLVRHAPTRLQAQDVPEELLHRIRLMGLTGPARWEDPHWPDHRY</sequence>
<protein>
    <submittedName>
        <fullName evidence="1">Uncharacterized protein</fullName>
    </submittedName>
</protein>
<evidence type="ECO:0000313" key="1">
    <source>
        <dbReference type="EMBL" id="MDH2388301.1"/>
    </source>
</evidence>
<gene>
    <name evidence="1" type="ORF">QCN29_05755</name>
</gene>
<reference evidence="1 2" key="1">
    <citation type="submission" date="2023-04" db="EMBL/GenBank/DDBJ databases">
        <title>Streptomyces chengmaiensis sp. nov. isolated from the stem of mangrove plant in Hainan.</title>
        <authorList>
            <person name="Huang X."/>
            <person name="Zhou S."/>
            <person name="Chu X."/>
            <person name="Xie Y."/>
            <person name="Lin Y."/>
        </authorList>
    </citation>
    <scope>NUCLEOTIDE SEQUENCE [LARGE SCALE GENOMIC DNA]</scope>
    <source>
        <strain evidence="1 2">HNM0663</strain>
    </source>
</reference>
<comment type="caution">
    <text evidence="1">The sequence shown here is derived from an EMBL/GenBank/DDBJ whole genome shotgun (WGS) entry which is preliminary data.</text>
</comment>
<evidence type="ECO:0000313" key="2">
    <source>
        <dbReference type="Proteomes" id="UP001223144"/>
    </source>
</evidence>